<dbReference type="EMBL" id="CAUYUJ010003634">
    <property type="protein sequence ID" value="CAK0806091.1"/>
    <property type="molecule type" value="Genomic_DNA"/>
</dbReference>
<feature type="region of interest" description="Disordered" evidence="1">
    <location>
        <begin position="391"/>
        <end position="414"/>
    </location>
</feature>
<accession>A0ABN9QJW9</accession>
<proteinExistence type="predicted"/>
<gene>
    <name evidence="2" type="ORF">PCOR1329_LOCUS12447</name>
</gene>
<name>A0ABN9QJW9_9DINO</name>
<comment type="caution">
    <text evidence="2">The sequence shown here is derived from an EMBL/GenBank/DDBJ whole genome shotgun (WGS) entry which is preliminary data.</text>
</comment>
<evidence type="ECO:0000313" key="2">
    <source>
        <dbReference type="EMBL" id="CAK0806091.1"/>
    </source>
</evidence>
<evidence type="ECO:0000313" key="3">
    <source>
        <dbReference type="Proteomes" id="UP001189429"/>
    </source>
</evidence>
<dbReference type="Proteomes" id="UP001189429">
    <property type="component" value="Unassembled WGS sequence"/>
</dbReference>
<evidence type="ECO:0000256" key="1">
    <source>
        <dbReference type="SAM" id="MobiDB-lite"/>
    </source>
</evidence>
<reference evidence="2" key="1">
    <citation type="submission" date="2023-10" db="EMBL/GenBank/DDBJ databases">
        <authorList>
            <person name="Chen Y."/>
            <person name="Shah S."/>
            <person name="Dougan E. K."/>
            <person name="Thang M."/>
            <person name="Chan C."/>
        </authorList>
    </citation>
    <scope>NUCLEOTIDE SEQUENCE [LARGE SCALE GENOMIC DNA]</scope>
</reference>
<keyword evidence="3" id="KW-1185">Reference proteome</keyword>
<protein>
    <submittedName>
        <fullName evidence="2">Uncharacterized protein</fullName>
    </submittedName>
</protein>
<sequence>MGSMFDSSLLDLSSLTSTLSQLSQAPKGVWACCEMSDLIKTETVARTYSKAATSFALHDVTPEDILIMEKIDPYTIVLKRQKIGSSSEVVLRKFQNKKAWGDMYAKFMMHDPNDCVLVSAEPCVSYPAVLRQTIGMRSAEYRNLLTSIIRKLLPDWLRAELTADGGNDSDPTDKNGHMMYVASLITMLSTRSWTKAEGQAMDSMIRSNYKIPFNHDWVDDFGKVLKKIWNNGGVPSLGNLRAVEHSRVPGSCKNKAVLALTIVDAIRPRHRWVAWCIWRARNQSEAEGRFPHKKETPIDMSFCQLHCVNAHLDTHLWFDVIRFWDRDPHHKWPLRYPDPELLNAPTPSNFDLTSHTQWMRNHAAPGGASGYSCPKTVPGTVPSKLAMLGVTGDKVQGGNDSDEEEEGEEVSGDM</sequence>
<organism evidence="2 3">
    <name type="scientific">Prorocentrum cordatum</name>
    <dbReference type="NCBI Taxonomy" id="2364126"/>
    <lineage>
        <taxon>Eukaryota</taxon>
        <taxon>Sar</taxon>
        <taxon>Alveolata</taxon>
        <taxon>Dinophyceae</taxon>
        <taxon>Prorocentrales</taxon>
        <taxon>Prorocentraceae</taxon>
        <taxon>Prorocentrum</taxon>
    </lineage>
</organism>
<feature type="compositionally biased region" description="Acidic residues" evidence="1">
    <location>
        <begin position="400"/>
        <end position="414"/>
    </location>
</feature>